<accession>A0A6J6B4L6</accession>
<evidence type="ECO:0000256" key="5">
    <source>
        <dbReference type="ARBA" id="ARBA00041564"/>
    </source>
</evidence>
<evidence type="ECO:0000313" key="8">
    <source>
        <dbReference type="EMBL" id="CAB4533624.1"/>
    </source>
</evidence>
<evidence type="ECO:0000256" key="1">
    <source>
        <dbReference type="ARBA" id="ARBA00000799"/>
    </source>
</evidence>
<evidence type="ECO:0000256" key="3">
    <source>
        <dbReference type="ARBA" id="ARBA00012824"/>
    </source>
</evidence>
<dbReference type="AlphaFoldDB" id="A0A6J6B4L6"/>
<feature type="domain" description="Chorismate-utilising enzyme C-terminal" evidence="7">
    <location>
        <begin position="151"/>
        <end position="401"/>
    </location>
</feature>
<protein>
    <recommendedName>
        <fullName evidence="3">isochorismate synthase</fullName>
        <ecNumber evidence="3">5.4.4.2</ecNumber>
    </recommendedName>
    <alternativeName>
        <fullName evidence="5">Isochorismate mutase</fullName>
    </alternativeName>
</protein>
<evidence type="ECO:0000313" key="9">
    <source>
        <dbReference type="EMBL" id="CAB4753412.1"/>
    </source>
</evidence>
<proteinExistence type="inferred from homology"/>
<evidence type="ECO:0000256" key="2">
    <source>
        <dbReference type="ARBA" id="ARBA00005297"/>
    </source>
</evidence>
<dbReference type="PANTHER" id="PTHR42839">
    <property type="entry name" value="ISOCHORISMATE SYNTHASE ENTC"/>
    <property type="match status" value="1"/>
</dbReference>
<evidence type="ECO:0000313" key="10">
    <source>
        <dbReference type="EMBL" id="CAB4893698.1"/>
    </source>
</evidence>
<feature type="compositionally biased region" description="Polar residues" evidence="6">
    <location>
        <begin position="130"/>
        <end position="139"/>
    </location>
</feature>
<feature type="compositionally biased region" description="Basic and acidic residues" evidence="6">
    <location>
        <begin position="240"/>
        <end position="250"/>
    </location>
</feature>
<evidence type="ECO:0000259" key="7">
    <source>
        <dbReference type="Pfam" id="PF00425"/>
    </source>
</evidence>
<evidence type="ECO:0000256" key="6">
    <source>
        <dbReference type="SAM" id="MobiDB-lite"/>
    </source>
</evidence>
<dbReference type="EC" id="5.4.4.2" evidence="3"/>
<dbReference type="InterPro" id="IPR004561">
    <property type="entry name" value="IsoChor_synthase"/>
</dbReference>
<dbReference type="PANTHER" id="PTHR42839:SF2">
    <property type="entry name" value="ISOCHORISMATE SYNTHASE ENTC"/>
    <property type="match status" value="1"/>
</dbReference>
<dbReference type="GO" id="GO:0008909">
    <property type="term" value="F:isochorismate synthase activity"/>
    <property type="evidence" value="ECO:0007669"/>
    <property type="project" value="UniProtKB-EC"/>
</dbReference>
<feature type="region of interest" description="Disordered" evidence="6">
    <location>
        <begin position="114"/>
        <end position="141"/>
    </location>
</feature>
<evidence type="ECO:0000256" key="4">
    <source>
        <dbReference type="ARBA" id="ARBA00023235"/>
    </source>
</evidence>
<dbReference type="Pfam" id="PF00425">
    <property type="entry name" value="Chorismate_bind"/>
    <property type="match status" value="1"/>
</dbReference>
<name>A0A6J6B4L6_9ZZZZ</name>
<dbReference type="SUPFAM" id="SSF56322">
    <property type="entry name" value="ADC synthase"/>
    <property type="match status" value="1"/>
</dbReference>
<dbReference type="NCBIfam" id="TIGR00543">
    <property type="entry name" value="isochor_syn"/>
    <property type="match status" value="1"/>
</dbReference>
<dbReference type="GO" id="GO:0009697">
    <property type="term" value="P:salicylic acid biosynthetic process"/>
    <property type="evidence" value="ECO:0007669"/>
    <property type="project" value="TreeGrafter"/>
</dbReference>
<dbReference type="EMBL" id="CAFBMG010000022">
    <property type="protein sequence ID" value="CAB4893698.1"/>
    <property type="molecule type" value="Genomic_DNA"/>
</dbReference>
<organism evidence="8">
    <name type="scientific">freshwater metagenome</name>
    <dbReference type="NCBI Taxonomy" id="449393"/>
    <lineage>
        <taxon>unclassified sequences</taxon>
        <taxon>metagenomes</taxon>
        <taxon>ecological metagenomes</taxon>
    </lineage>
</organism>
<feature type="region of interest" description="Disordered" evidence="6">
    <location>
        <begin position="231"/>
        <end position="259"/>
    </location>
</feature>
<dbReference type="EMBL" id="CAEZSF010000037">
    <property type="protein sequence ID" value="CAB4533624.1"/>
    <property type="molecule type" value="Genomic_DNA"/>
</dbReference>
<comment type="similarity">
    <text evidence="2">Belongs to the isochorismate synthase family.</text>
</comment>
<sequence>MKHLKAVTTAADQDPGEPHPNEEIVGFSSPRRSVWGTGCAARIHLPAPWYKNVHLVAEALSLIDTHDEVRTPGSGPVAFGALPFNRLAAAELVIPQIIHGHTAEGVRWRTEIGPSSPAEVDPSLPEPVDESTQLSQRETPSAIHVRSVRSAQDWCGAVEAATKLIKAGELTKVVLARELLVQTNCPISATQLYLRLLRLYPAALCFAVNGFVGASPELLVSRVGEIVRAHPMAGTTPRTGETEQDQRRASELLGSQKNRSEHQITIDMVHDTLLPWCSYLDAEPVPSVVAAGPVQHLASTVEGRLSRPTPHVLDLVAALHPTPAVGGWPREPALSLIDDLEQADRGPYAGPVGWTDAGGNGAFAVGIRAVELAGNTARLFAGVGVVADSDPDAELEETRTKAQALLGAIVRV</sequence>
<comment type="catalytic activity">
    <reaction evidence="1">
        <text>chorismate = isochorismate</text>
        <dbReference type="Rhea" id="RHEA:18985"/>
        <dbReference type="ChEBI" id="CHEBI:29748"/>
        <dbReference type="ChEBI" id="CHEBI:29780"/>
        <dbReference type="EC" id="5.4.4.2"/>
    </reaction>
</comment>
<dbReference type="Gene3D" id="3.60.120.10">
    <property type="entry name" value="Anthranilate synthase"/>
    <property type="match status" value="1"/>
</dbReference>
<feature type="region of interest" description="Disordered" evidence="6">
    <location>
        <begin position="1"/>
        <end position="28"/>
    </location>
</feature>
<gene>
    <name evidence="8" type="ORF">UFOPK1358_00575</name>
    <name evidence="9" type="ORF">UFOPK2766_01785</name>
    <name evidence="10" type="ORF">UFOPK3519_00450</name>
</gene>
<dbReference type="InterPro" id="IPR005801">
    <property type="entry name" value="ADC_synthase"/>
</dbReference>
<reference evidence="8" key="1">
    <citation type="submission" date="2020-05" db="EMBL/GenBank/DDBJ databases">
        <authorList>
            <person name="Chiriac C."/>
            <person name="Salcher M."/>
            <person name="Ghai R."/>
            <person name="Kavagutti S V."/>
        </authorList>
    </citation>
    <scope>NUCLEOTIDE SEQUENCE</scope>
</reference>
<dbReference type="EMBL" id="CAEZYU010000096">
    <property type="protein sequence ID" value="CAB4753412.1"/>
    <property type="molecule type" value="Genomic_DNA"/>
</dbReference>
<keyword evidence="4" id="KW-0413">Isomerase</keyword>
<dbReference type="InterPro" id="IPR015890">
    <property type="entry name" value="Chorismate_C"/>
</dbReference>